<evidence type="ECO:0000256" key="2">
    <source>
        <dbReference type="ARBA" id="ARBA00004141"/>
    </source>
</evidence>
<sequence length="477" mass="54017">MKNKPMRTKAPYSIKRQLTLSVTILVSVLLGVSLYFSFLSAQHEVEEVYDARLGQSAKLLLLATSLSKSQDDIIHYGDQFDAWMDNLRKLTLKNNSDDEATLYGHPYEQHLVFQFFSRDKLLWSSMKGLPALSNSELDKGFRDLEIGGGRWRTFQLSLPNGQGLERYVVVAEKYSVRQELINEIALSTVTEQMLLLPALLIVLLWLIAKYLRPIDQLRTAIAQRNAHHLDKIHVKDNTIELAPLVNSLNALLEELDLAWQREKRFTRAAAHELKTPLTILRLNVENALATKIAEQKQQDLHNILLGIERTDRLIHQLLMLAKVDSTSEHSIESVELKQLLKNVIADLAPLALKQQQDIALEGDESRLLGDSVLLEVLFRNLIDNAIRYSGQGSEIFVTLKAQNNKIEVLISDNGEAIPAKTREHLFEAFYRGQSDRGDGAGLGMAICKDIVALHQAELELLPRSADRNTFFVRFQVD</sequence>
<dbReference type="InterPro" id="IPR050428">
    <property type="entry name" value="TCS_sensor_his_kinase"/>
</dbReference>
<evidence type="ECO:0000313" key="15">
    <source>
        <dbReference type="Proteomes" id="UP000009230"/>
    </source>
</evidence>
<accession>F6CV38</accession>
<evidence type="ECO:0000256" key="11">
    <source>
        <dbReference type="ARBA" id="ARBA00023012"/>
    </source>
</evidence>
<keyword evidence="8 14" id="KW-0418">Kinase</keyword>
<comment type="subcellular location">
    <subcellularLocation>
        <location evidence="2">Membrane</location>
        <topology evidence="2">Multi-pass membrane protein</topology>
    </subcellularLocation>
</comment>
<dbReference type="InterPro" id="IPR003661">
    <property type="entry name" value="HisK_dim/P_dom"/>
</dbReference>
<evidence type="ECO:0000256" key="6">
    <source>
        <dbReference type="ARBA" id="ARBA00022692"/>
    </source>
</evidence>
<evidence type="ECO:0000256" key="9">
    <source>
        <dbReference type="ARBA" id="ARBA00022840"/>
    </source>
</evidence>
<protein>
    <recommendedName>
        <fullName evidence="3">histidine kinase</fullName>
        <ecNumber evidence="3">2.7.13.3</ecNumber>
    </recommendedName>
</protein>
<dbReference type="InterPro" id="IPR005467">
    <property type="entry name" value="His_kinase_dom"/>
</dbReference>
<dbReference type="InterPro" id="IPR004358">
    <property type="entry name" value="Sig_transdc_His_kin-like_C"/>
</dbReference>
<dbReference type="Pfam" id="PF02518">
    <property type="entry name" value="HATPase_c"/>
    <property type="match status" value="1"/>
</dbReference>
<feature type="domain" description="Histidine kinase" evidence="13">
    <location>
        <begin position="268"/>
        <end position="477"/>
    </location>
</feature>
<dbReference type="SUPFAM" id="SSF55874">
    <property type="entry name" value="ATPase domain of HSP90 chaperone/DNA topoisomerase II/histidine kinase"/>
    <property type="match status" value="1"/>
</dbReference>
<evidence type="ECO:0000259" key="13">
    <source>
        <dbReference type="PROSITE" id="PS50109"/>
    </source>
</evidence>
<dbReference type="PRINTS" id="PR00344">
    <property type="entry name" value="BCTRLSENSOR"/>
</dbReference>
<dbReference type="KEGG" id="mpc:Mar181_3442"/>
<evidence type="ECO:0000256" key="4">
    <source>
        <dbReference type="ARBA" id="ARBA00022553"/>
    </source>
</evidence>
<evidence type="ECO:0000256" key="10">
    <source>
        <dbReference type="ARBA" id="ARBA00022989"/>
    </source>
</evidence>
<dbReference type="EC" id="2.7.13.3" evidence="3"/>
<dbReference type="InterPro" id="IPR003594">
    <property type="entry name" value="HATPase_dom"/>
</dbReference>
<reference evidence="14 15" key="1">
    <citation type="journal article" date="2012" name="Stand. Genomic Sci.">
        <title>Complete genome sequence of Marinomonas posidonica type strain (IVIA-Po-181(T)).</title>
        <authorList>
            <person name="Lucas-Elio P."/>
            <person name="Goodwin L."/>
            <person name="Woyke T."/>
            <person name="Pitluck S."/>
            <person name="Nolan M."/>
            <person name="Kyrpides N.C."/>
            <person name="Detter J.C."/>
            <person name="Copeland A."/>
            <person name="Lu M."/>
            <person name="Bruce D."/>
            <person name="Detter C."/>
            <person name="Tapia R."/>
            <person name="Han S."/>
            <person name="Land M.L."/>
            <person name="Ivanova N."/>
            <person name="Mikhailova N."/>
            <person name="Johnston A.W."/>
            <person name="Sanchez-Amat A."/>
        </authorList>
    </citation>
    <scope>NUCLEOTIDE SEQUENCE [LARGE SCALE GENOMIC DNA]</scope>
    <source>
        <strain evidence="15">CECT 7376 / NCIMB 14433 / IVIA-Po-181</strain>
    </source>
</reference>
<keyword evidence="12" id="KW-0472">Membrane</keyword>
<dbReference type="STRING" id="491952.Mar181_3442"/>
<evidence type="ECO:0000256" key="1">
    <source>
        <dbReference type="ARBA" id="ARBA00000085"/>
    </source>
</evidence>
<dbReference type="CDD" id="cd00082">
    <property type="entry name" value="HisKA"/>
    <property type="match status" value="1"/>
</dbReference>
<evidence type="ECO:0000256" key="12">
    <source>
        <dbReference type="ARBA" id="ARBA00023136"/>
    </source>
</evidence>
<dbReference type="Gene3D" id="3.30.565.10">
    <property type="entry name" value="Histidine kinase-like ATPase, C-terminal domain"/>
    <property type="match status" value="1"/>
</dbReference>
<keyword evidence="5" id="KW-0808">Transferase</keyword>
<dbReference type="InterPro" id="IPR036890">
    <property type="entry name" value="HATPase_C_sf"/>
</dbReference>
<dbReference type="SMART" id="SM00387">
    <property type="entry name" value="HATPase_c"/>
    <property type="match status" value="1"/>
</dbReference>
<proteinExistence type="predicted"/>
<dbReference type="InterPro" id="IPR036097">
    <property type="entry name" value="HisK_dim/P_sf"/>
</dbReference>
<gene>
    <name evidence="14" type="ordered locus">Mar181_3442</name>
</gene>
<evidence type="ECO:0000256" key="3">
    <source>
        <dbReference type="ARBA" id="ARBA00012438"/>
    </source>
</evidence>
<dbReference type="Pfam" id="PF08521">
    <property type="entry name" value="2CSK_N"/>
    <property type="match status" value="1"/>
</dbReference>
<dbReference type="Proteomes" id="UP000009230">
    <property type="component" value="Chromosome"/>
</dbReference>
<dbReference type="PROSITE" id="PS50109">
    <property type="entry name" value="HIS_KIN"/>
    <property type="match status" value="1"/>
</dbReference>
<dbReference type="GO" id="GO:0005886">
    <property type="term" value="C:plasma membrane"/>
    <property type="evidence" value="ECO:0007669"/>
    <property type="project" value="TreeGrafter"/>
</dbReference>
<dbReference type="RefSeq" id="WP_013797924.1">
    <property type="nucleotide sequence ID" value="NC_015559.1"/>
</dbReference>
<keyword evidence="4" id="KW-0597">Phosphoprotein</keyword>
<dbReference type="InterPro" id="IPR013727">
    <property type="entry name" value="2CSK_N"/>
</dbReference>
<keyword evidence="10" id="KW-1133">Transmembrane helix</keyword>
<name>F6CV38_MARPP</name>
<dbReference type="PANTHER" id="PTHR45436">
    <property type="entry name" value="SENSOR HISTIDINE KINASE YKOH"/>
    <property type="match status" value="1"/>
</dbReference>
<evidence type="ECO:0000313" key="14">
    <source>
        <dbReference type="EMBL" id="AEF56458.1"/>
    </source>
</evidence>
<comment type="catalytic activity">
    <reaction evidence="1">
        <text>ATP + protein L-histidine = ADP + protein N-phospho-L-histidine.</text>
        <dbReference type="EC" id="2.7.13.3"/>
    </reaction>
</comment>
<dbReference type="Gene3D" id="1.10.287.130">
    <property type="match status" value="1"/>
</dbReference>
<keyword evidence="15" id="KW-1185">Reference proteome</keyword>
<dbReference type="AlphaFoldDB" id="F6CV38"/>
<dbReference type="eggNOG" id="COG2205">
    <property type="taxonomic scope" value="Bacteria"/>
</dbReference>
<keyword evidence="7" id="KW-0547">Nucleotide-binding</keyword>
<organism evidence="14 15">
    <name type="scientific">Marinomonas posidonica (strain CECT 7376 / NCIMB 14433 / IVIA-Po-181)</name>
    <dbReference type="NCBI Taxonomy" id="491952"/>
    <lineage>
        <taxon>Bacteria</taxon>
        <taxon>Pseudomonadati</taxon>
        <taxon>Pseudomonadota</taxon>
        <taxon>Gammaproteobacteria</taxon>
        <taxon>Oceanospirillales</taxon>
        <taxon>Oceanospirillaceae</taxon>
        <taxon>Marinomonas</taxon>
    </lineage>
</organism>
<dbReference type="GO" id="GO:0005524">
    <property type="term" value="F:ATP binding"/>
    <property type="evidence" value="ECO:0007669"/>
    <property type="project" value="UniProtKB-KW"/>
</dbReference>
<dbReference type="CDD" id="cd00075">
    <property type="entry name" value="HATPase"/>
    <property type="match status" value="1"/>
</dbReference>
<keyword evidence="11" id="KW-0902">Two-component regulatory system</keyword>
<dbReference type="GO" id="GO:0000155">
    <property type="term" value="F:phosphorelay sensor kinase activity"/>
    <property type="evidence" value="ECO:0007669"/>
    <property type="project" value="InterPro"/>
</dbReference>
<dbReference type="SMART" id="SM00388">
    <property type="entry name" value="HisKA"/>
    <property type="match status" value="1"/>
</dbReference>
<keyword evidence="6" id="KW-0812">Transmembrane</keyword>
<dbReference type="PANTHER" id="PTHR45436:SF14">
    <property type="entry name" value="SENSOR PROTEIN QSEC"/>
    <property type="match status" value="1"/>
</dbReference>
<dbReference type="SUPFAM" id="SSF47384">
    <property type="entry name" value="Homodimeric domain of signal transducing histidine kinase"/>
    <property type="match status" value="1"/>
</dbReference>
<dbReference type="EMBL" id="CP002771">
    <property type="protein sequence ID" value="AEF56458.1"/>
    <property type="molecule type" value="Genomic_DNA"/>
</dbReference>
<dbReference type="Pfam" id="PF00512">
    <property type="entry name" value="HisKA"/>
    <property type="match status" value="1"/>
</dbReference>
<evidence type="ECO:0000256" key="7">
    <source>
        <dbReference type="ARBA" id="ARBA00022741"/>
    </source>
</evidence>
<keyword evidence="9" id="KW-0067">ATP-binding</keyword>
<dbReference type="HOGENOM" id="CLU_000445_89_37_6"/>
<evidence type="ECO:0000256" key="5">
    <source>
        <dbReference type="ARBA" id="ARBA00022679"/>
    </source>
</evidence>
<evidence type="ECO:0000256" key="8">
    <source>
        <dbReference type="ARBA" id="ARBA00022777"/>
    </source>
</evidence>